<dbReference type="FunFam" id="3.30.70.330:FF:000383">
    <property type="entry name" value="Sex lethal, isoform D"/>
    <property type="match status" value="1"/>
</dbReference>
<organism evidence="6 7">
    <name type="scientific">Thecamonas trahens ATCC 50062</name>
    <dbReference type="NCBI Taxonomy" id="461836"/>
    <lineage>
        <taxon>Eukaryota</taxon>
        <taxon>Apusozoa</taxon>
        <taxon>Apusomonadida</taxon>
        <taxon>Apusomonadidae</taxon>
        <taxon>Thecamonas</taxon>
    </lineage>
</organism>
<dbReference type="GeneID" id="25562271"/>
<dbReference type="InterPro" id="IPR035979">
    <property type="entry name" value="RBD_domain_sf"/>
</dbReference>
<keyword evidence="4" id="KW-0812">Transmembrane</keyword>
<dbReference type="OrthoDB" id="266020at2759"/>
<dbReference type="InterPro" id="IPR012677">
    <property type="entry name" value="Nucleotide-bd_a/b_plait_sf"/>
</dbReference>
<feature type="domain" description="RRM" evidence="5">
    <location>
        <begin position="124"/>
        <end position="203"/>
    </location>
</feature>
<accession>A0A0L0D8H4</accession>
<dbReference type="STRING" id="461836.A0A0L0D8H4"/>
<dbReference type="RefSeq" id="XP_013759510.1">
    <property type="nucleotide sequence ID" value="XM_013904056.1"/>
</dbReference>
<evidence type="ECO:0000313" key="7">
    <source>
        <dbReference type="Proteomes" id="UP000054408"/>
    </source>
</evidence>
<dbReference type="CDD" id="cd00590">
    <property type="entry name" value="RRM_SF"/>
    <property type="match status" value="1"/>
</dbReference>
<protein>
    <recommendedName>
        <fullName evidence="5">RRM domain-containing protein</fullName>
    </recommendedName>
</protein>
<dbReference type="GO" id="GO:0005737">
    <property type="term" value="C:cytoplasm"/>
    <property type="evidence" value="ECO:0007669"/>
    <property type="project" value="UniProtKB-ARBA"/>
</dbReference>
<reference evidence="6 7" key="1">
    <citation type="submission" date="2010-05" db="EMBL/GenBank/DDBJ databases">
        <title>The Genome Sequence of Thecamonas trahens ATCC 50062.</title>
        <authorList>
            <consortium name="The Broad Institute Genome Sequencing Platform"/>
            <person name="Russ C."/>
            <person name="Cuomo C."/>
            <person name="Shea T."/>
            <person name="Young S.K."/>
            <person name="Zeng Q."/>
            <person name="Koehrsen M."/>
            <person name="Haas B."/>
            <person name="Borodovsky M."/>
            <person name="Guigo R."/>
            <person name="Alvarado L."/>
            <person name="Berlin A."/>
            <person name="Bochicchio J."/>
            <person name="Borenstein D."/>
            <person name="Chapman S."/>
            <person name="Chen Z."/>
            <person name="Freedman E."/>
            <person name="Gellesch M."/>
            <person name="Goldberg J."/>
            <person name="Griggs A."/>
            <person name="Gujja S."/>
            <person name="Heilman E."/>
            <person name="Heiman D."/>
            <person name="Hepburn T."/>
            <person name="Howarth C."/>
            <person name="Jen D."/>
            <person name="Larson L."/>
            <person name="Mehta T."/>
            <person name="Park D."/>
            <person name="Pearson M."/>
            <person name="Roberts A."/>
            <person name="Saif S."/>
            <person name="Shenoy N."/>
            <person name="Sisk P."/>
            <person name="Stolte C."/>
            <person name="Sykes S."/>
            <person name="Thomson T."/>
            <person name="Walk T."/>
            <person name="White J."/>
            <person name="Yandava C."/>
            <person name="Burger G."/>
            <person name="Gray M.W."/>
            <person name="Holland P.W.H."/>
            <person name="King N."/>
            <person name="Lang F.B.F."/>
            <person name="Roger A.J."/>
            <person name="Ruiz-Trillo I."/>
            <person name="Lander E."/>
            <person name="Nusbaum C."/>
        </authorList>
    </citation>
    <scope>NUCLEOTIDE SEQUENCE [LARGE SCALE GENOMIC DNA]</scope>
    <source>
        <strain evidence="6 7">ATCC 50062</strain>
    </source>
</reference>
<evidence type="ECO:0000256" key="4">
    <source>
        <dbReference type="SAM" id="Phobius"/>
    </source>
</evidence>
<feature type="transmembrane region" description="Helical" evidence="4">
    <location>
        <begin position="310"/>
        <end position="331"/>
    </location>
</feature>
<keyword evidence="2 3" id="KW-0694">RNA-binding</keyword>
<dbReference type="GO" id="GO:0003729">
    <property type="term" value="F:mRNA binding"/>
    <property type="evidence" value="ECO:0007669"/>
    <property type="project" value="UniProtKB-ARBA"/>
</dbReference>
<keyword evidence="4" id="KW-0472">Membrane</keyword>
<dbReference type="SMART" id="SM00360">
    <property type="entry name" value="RRM"/>
    <property type="match status" value="2"/>
</dbReference>
<dbReference type="Pfam" id="PF00076">
    <property type="entry name" value="RRM_1"/>
    <property type="match status" value="2"/>
</dbReference>
<evidence type="ECO:0000256" key="1">
    <source>
        <dbReference type="ARBA" id="ARBA00022737"/>
    </source>
</evidence>
<evidence type="ECO:0000256" key="2">
    <source>
        <dbReference type="ARBA" id="ARBA00022884"/>
    </source>
</evidence>
<dbReference type="EMBL" id="GL349447">
    <property type="protein sequence ID" value="KNC47578.1"/>
    <property type="molecule type" value="Genomic_DNA"/>
</dbReference>
<dbReference type="GO" id="GO:0010629">
    <property type="term" value="P:negative regulation of gene expression"/>
    <property type="evidence" value="ECO:0007669"/>
    <property type="project" value="UniProtKB-ARBA"/>
</dbReference>
<evidence type="ECO:0000256" key="3">
    <source>
        <dbReference type="PROSITE-ProRule" id="PRU00176"/>
    </source>
</evidence>
<dbReference type="AlphaFoldDB" id="A0A0L0D8H4"/>
<dbReference type="Gene3D" id="3.30.70.330">
    <property type="match status" value="2"/>
</dbReference>
<feature type="transmembrane region" description="Helical" evidence="4">
    <location>
        <begin position="285"/>
        <end position="303"/>
    </location>
</feature>
<dbReference type="eggNOG" id="KOG0145">
    <property type="taxonomic scope" value="Eukaryota"/>
</dbReference>
<keyword evidence="7" id="KW-1185">Reference proteome</keyword>
<dbReference type="SUPFAM" id="SSF54928">
    <property type="entry name" value="RNA-binding domain, RBD"/>
    <property type="match status" value="1"/>
</dbReference>
<gene>
    <name evidence="6" type="ORF">AMSG_02604</name>
</gene>
<dbReference type="InterPro" id="IPR000504">
    <property type="entry name" value="RRM_dom"/>
</dbReference>
<name>A0A0L0D8H4_THETB</name>
<dbReference type="PANTHER" id="PTHR24012">
    <property type="entry name" value="RNA BINDING PROTEIN"/>
    <property type="match status" value="1"/>
</dbReference>
<keyword evidence="4" id="KW-1133">Transmembrane helix</keyword>
<feature type="domain" description="RRM" evidence="5">
    <location>
        <begin position="34"/>
        <end position="112"/>
    </location>
</feature>
<dbReference type="PROSITE" id="PS50102">
    <property type="entry name" value="RRM"/>
    <property type="match status" value="2"/>
</dbReference>
<dbReference type="OMA" id="TINTCCT"/>
<evidence type="ECO:0000259" key="5">
    <source>
        <dbReference type="PROSITE" id="PS50102"/>
    </source>
</evidence>
<evidence type="ECO:0000313" key="6">
    <source>
        <dbReference type="EMBL" id="KNC47578.1"/>
    </source>
</evidence>
<dbReference type="Proteomes" id="UP000054408">
    <property type="component" value="Unassembled WGS sequence"/>
</dbReference>
<keyword evidence="1" id="KW-0677">Repeat</keyword>
<dbReference type="GO" id="GO:0009967">
    <property type="term" value="P:positive regulation of signal transduction"/>
    <property type="evidence" value="ECO:0007669"/>
    <property type="project" value="UniProtKB-ARBA"/>
</dbReference>
<sequence>MDGELSAASDTLLARFGRALEVVLDEPQRELDKCNVFVKYLPNDVDDDVLHALFAGFGDIASCKVMVDLDSGKSLGYGFVRFVLPDAAATAVDAMSGHRISNKRLLCKLSHYNPPKDKPAVAQDAVVLSPLIGSVDAGALKALLCRFGTIIHAKVIGKKKGNPRRGVVQFTGPDAASGAVKALDGKSVAGFSASNLTVALAEASLVPGTKAASGGGALSRTSRKCKDAAILVRQFYAHTIRLVRDGALHTPLAPVSDYVSPGTPDPDPKSLAGIASFPELDGFDAVAPLALPLSGVLMVVAPLHPHMDAAVLYAMLAPFGLLAASTIAPLTPDAAAAVNLTPDVGSSNARMAVAVFHAPAAAAAATVALHGYRQGRTILSAAVPDVQTATSLAAGTIAALRHRRRRPHQR</sequence>
<feature type="transmembrane region" description="Helical" evidence="4">
    <location>
        <begin position="351"/>
        <end position="372"/>
    </location>
</feature>
<proteinExistence type="predicted"/>